<evidence type="ECO:0000313" key="1">
    <source>
        <dbReference type="EMBL" id="GBP23551.1"/>
    </source>
</evidence>
<gene>
    <name evidence="1" type="ORF">EVAR_12834_1</name>
</gene>
<dbReference type="AlphaFoldDB" id="A0A4C1UAX6"/>
<proteinExistence type="predicted"/>
<sequence length="137" mass="15051">MQLRSLTQLQRKRGTLTLFSRSTELAPGLKLRHVHRTAPPRATLGNFRAAVVSTLWKHLRSTAPPTVSRPPPIDPDDSSLTLPVVVAAVLWEQNVHPFELDYCGRSSASILRNSPGSLASDGRRAEQSLRYSASGGW</sequence>
<reference evidence="1 2" key="1">
    <citation type="journal article" date="2019" name="Commun. Biol.">
        <title>The bagworm genome reveals a unique fibroin gene that provides high tensile strength.</title>
        <authorList>
            <person name="Kono N."/>
            <person name="Nakamura H."/>
            <person name="Ohtoshi R."/>
            <person name="Tomita M."/>
            <person name="Numata K."/>
            <person name="Arakawa K."/>
        </authorList>
    </citation>
    <scope>NUCLEOTIDE SEQUENCE [LARGE SCALE GENOMIC DNA]</scope>
</reference>
<organism evidence="1 2">
    <name type="scientific">Eumeta variegata</name>
    <name type="common">Bagworm moth</name>
    <name type="synonym">Eumeta japonica</name>
    <dbReference type="NCBI Taxonomy" id="151549"/>
    <lineage>
        <taxon>Eukaryota</taxon>
        <taxon>Metazoa</taxon>
        <taxon>Ecdysozoa</taxon>
        <taxon>Arthropoda</taxon>
        <taxon>Hexapoda</taxon>
        <taxon>Insecta</taxon>
        <taxon>Pterygota</taxon>
        <taxon>Neoptera</taxon>
        <taxon>Endopterygota</taxon>
        <taxon>Lepidoptera</taxon>
        <taxon>Glossata</taxon>
        <taxon>Ditrysia</taxon>
        <taxon>Tineoidea</taxon>
        <taxon>Psychidae</taxon>
        <taxon>Oiketicinae</taxon>
        <taxon>Eumeta</taxon>
    </lineage>
</organism>
<dbReference type="EMBL" id="BGZK01000151">
    <property type="protein sequence ID" value="GBP23551.1"/>
    <property type="molecule type" value="Genomic_DNA"/>
</dbReference>
<evidence type="ECO:0000313" key="2">
    <source>
        <dbReference type="Proteomes" id="UP000299102"/>
    </source>
</evidence>
<accession>A0A4C1UAX6</accession>
<keyword evidence="2" id="KW-1185">Reference proteome</keyword>
<comment type="caution">
    <text evidence="1">The sequence shown here is derived from an EMBL/GenBank/DDBJ whole genome shotgun (WGS) entry which is preliminary data.</text>
</comment>
<dbReference type="Proteomes" id="UP000299102">
    <property type="component" value="Unassembled WGS sequence"/>
</dbReference>
<protein>
    <submittedName>
        <fullName evidence="1">Uncharacterized protein</fullName>
    </submittedName>
</protein>
<name>A0A4C1UAX6_EUMVA</name>